<organism evidence="8 9">
    <name type="scientific">Pigmentiphaga litoralis</name>
    <dbReference type="NCBI Taxonomy" id="516702"/>
    <lineage>
        <taxon>Bacteria</taxon>
        <taxon>Pseudomonadati</taxon>
        <taxon>Pseudomonadota</taxon>
        <taxon>Betaproteobacteria</taxon>
        <taxon>Burkholderiales</taxon>
        <taxon>Alcaligenaceae</taxon>
        <taxon>Pigmentiphaga</taxon>
    </lineage>
</organism>
<gene>
    <name evidence="8" type="ORF">FHW18_001753</name>
</gene>
<dbReference type="Pfam" id="PF00848">
    <property type="entry name" value="Ring_hydroxyl_A"/>
    <property type="match status" value="1"/>
</dbReference>
<keyword evidence="5" id="KW-0408">Iron</keyword>
<dbReference type="SUPFAM" id="SSF55961">
    <property type="entry name" value="Bet v1-like"/>
    <property type="match status" value="1"/>
</dbReference>
<keyword evidence="9" id="KW-1185">Reference proteome</keyword>
<dbReference type="InterPro" id="IPR015879">
    <property type="entry name" value="Ring_hydroxy_dOase_asu_C_dom"/>
</dbReference>
<accession>A0A7Y9ISW8</accession>
<sequence length="440" mass="49927">MKTEQVHEAKITGPARQQPVFPIWPAADFSRVPYEVFTDSQIYQREMDRLFRGPVWNYLAMECELPNWGDFSTTWVGDTQVIISRAKDGSIHAFENSCAHRGARIVDEVRGHAKRHVCPYHLWTYNLSGDLTGVPLEKGHNGKGGMPPCFDKQDHGLKKLKVATYGGLVFGTYSDETEPLEDYLGPHSLTQIDRLLTQRKPKVIGYLRQKIPGNWKLYNENVRDPYHASLLHLFQVSFGIQTPAMQGGIKMDKDGKNTWNHSILGADDAENLRKLDKEYADSGKLNPDLEMHDPSMLEVPLDLQDNYKTTLLSMFPTLIVAQVDNTYAIRHLRPKGIDAVELHITYLGFEGDTEQQLHDRMLQVNLIGPAGYISMEDGEALRLVQAGLSRKHHEHSVLEMGGVGDLHDTDYLSQEISIRGFWKHYHQLMGFELNESANHG</sequence>
<keyword evidence="4 8" id="KW-0560">Oxidoreductase</keyword>
<evidence type="ECO:0000313" key="8">
    <source>
        <dbReference type="EMBL" id="NYE82482.1"/>
    </source>
</evidence>
<keyword evidence="8" id="KW-0223">Dioxygenase</keyword>
<comment type="caution">
    <text evidence="8">The sequence shown here is derived from an EMBL/GenBank/DDBJ whole genome shotgun (WGS) entry which is preliminary data.</text>
</comment>
<dbReference type="PROSITE" id="PS51296">
    <property type="entry name" value="RIESKE"/>
    <property type="match status" value="1"/>
</dbReference>
<dbReference type="Gene3D" id="2.102.10.10">
    <property type="entry name" value="Rieske [2Fe-2S] iron-sulphur domain"/>
    <property type="match status" value="1"/>
</dbReference>
<evidence type="ECO:0000256" key="2">
    <source>
        <dbReference type="ARBA" id="ARBA00022714"/>
    </source>
</evidence>
<keyword evidence="6" id="KW-0411">Iron-sulfur</keyword>
<dbReference type="GO" id="GO:0018618">
    <property type="term" value="F:anthranilate 1,2-dioxygenase (deaminating, decarboxylating) activity"/>
    <property type="evidence" value="ECO:0007669"/>
    <property type="project" value="UniProtKB-EC"/>
</dbReference>
<protein>
    <submittedName>
        <fullName evidence="8">Anthranilate 1,2-dioxygenase large subunit</fullName>
        <ecNumber evidence="8">1.14.12.1</ecNumber>
    </submittedName>
</protein>
<dbReference type="Proteomes" id="UP000542125">
    <property type="component" value="Unassembled WGS sequence"/>
</dbReference>
<evidence type="ECO:0000259" key="7">
    <source>
        <dbReference type="PROSITE" id="PS51296"/>
    </source>
</evidence>
<keyword evidence="2" id="KW-0001">2Fe-2S</keyword>
<dbReference type="EC" id="1.14.12.1" evidence="8"/>
<reference evidence="8 9" key="1">
    <citation type="submission" date="2020-07" db="EMBL/GenBank/DDBJ databases">
        <title>Genomic Encyclopedia of Type Strains, Phase IV (KMG-V): Genome sequencing to study the core and pangenomes of soil and plant-associated prokaryotes.</title>
        <authorList>
            <person name="Whitman W."/>
        </authorList>
    </citation>
    <scope>NUCLEOTIDE SEQUENCE [LARGE SCALE GENOMIC DNA]</scope>
    <source>
        <strain evidence="8 9">SAS40</strain>
    </source>
</reference>
<dbReference type="InterPro" id="IPR001663">
    <property type="entry name" value="Rng_hydr_dOase-A"/>
</dbReference>
<dbReference type="EMBL" id="JACBYR010000001">
    <property type="protein sequence ID" value="NYE82482.1"/>
    <property type="molecule type" value="Genomic_DNA"/>
</dbReference>
<evidence type="ECO:0000256" key="6">
    <source>
        <dbReference type="ARBA" id="ARBA00023014"/>
    </source>
</evidence>
<evidence type="ECO:0000256" key="3">
    <source>
        <dbReference type="ARBA" id="ARBA00022723"/>
    </source>
</evidence>
<dbReference type="InterPro" id="IPR017941">
    <property type="entry name" value="Rieske_2Fe-2S"/>
</dbReference>
<dbReference type="InterPro" id="IPR036922">
    <property type="entry name" value="Rieske_2Fe-2S_sf"/>
</dbReference>
<evidence type="ECO:0000256" key="5">
    <source>
        <dbReference type="ARBA" id="ARBA00023004"/>
    </source>
</evidence>
<dbReference type="GO" id="GO:0005506">
    <property type="term" value="F:iron ion binding"/>
    <property type="evidence" value="ECO:0007669"/>
    <property type="project" value="InterPro"/>
</dbReference>
<dbReference type="PRINTS" id="PR00090">
    <property type="entry name" value="RNGDIOXGNASE"/>
</dbReference>
<proteinExistence type="inferred from homology"/>
<evidence type="ECO:0000256" key="1">
    <source>
        <dbReference type="ARBA" id="ARBA00008751"/>
    </source>
</evidence>
<keyword evidence="3" id="KW-0479">Metal-binding</keyword>
<evidence type="ECO:0000313" key="9">
    <source>
        <dbReference type="Proteomes" id="UP000542125"/>
    </source>
</evidence>
<dbReference type="PANTHER" id="PTHR43756">
    <property type="entry name" value="CHOLINE MONOOXYGENASE, CHLOROPLASTIC"/>
    <property type="match status" value="1"/>
</dbReference>
<evidence type="ECO:0000256" key="4">
    <source>
        <dbReference type="ARBA" id="ARBA00023002"/>
    </source>
</evidence>
<dbReference type="Gene3D" id="3.90.380.10">
    <property type="entry name" value="Naphthalene 1,2-dioxygenase Alpha Subunit, Chain A, domain 1"/>
    <property type="match status" value="1"/>
</dbReference>
<dbReference type="SUPFAM" id="SSF50022">
    <property type="entry name" value="ISP domain"/>
    <property type="match status" value="1"/>
</dbReference>
<dbReference type="PANTHER" id="PTHR43756:SF1">
    <property type="entry name" value="3-PHENYLPROPIONATE_CINNAMIC ACID DIOXYGENASE SUBUNIT ALPHA"/>
    <property type="match status" value="1"/>
</dbReference>
<dbReference type="GO" id="GO:0051537">
    <property type="term" value="F:2 iron, 2 sulfur cluster binding"/>
    <property type="evidence" value="ECO:0007669"/>
    <property type="project" value="UniProtKB-KW"/>
</dbReference>
<name>A0A7Y9ISW8_9BURK</name>
<dbReference type="AlphaFoldDB" id="A0A7Y9ISW8"/>
<dbReference type="RefSeq" id="WP_179585413.1">
    <property type="nucleotide sequence ID" value="NZ_JACBYR010000001.1"/>
</dbReference>
<dbReference type="Pfam" id="PF00355">
    <property type="entry name" value="Rieske"/>
    <property type="match status" value="1"/>
</dbReference>
<feature type="domain" description="Rieske" evidence="7">
    <location>
        <begin position="57"/>
        <end position="171"/>
    </location>
</feature>
<comment type="similarity">
    <text evidence="1">Belongs to the bacterial ring-hydroxylating dioxygenase alpha subunit family.</text>
</comment>